<keyword evidence="9" id="KW-1185">Reference proteome</keyword>
<keyword evidence="7" id="KW-0732">Signal</keyword>
<dbReference type="GO" id="GO:0046872">
    <property type="term" value="F:metal ion binding"/>
    <property type="evidence" value="ECO:0007669"/>
    <property type="project" value="UniProtKB-KW"/>
</dbReference>
<gene>
    <name evidence="8" type="ORF">URODEC1_LOCUS11727</name>
</gene>
<feature type="binding site" description="axial binding residue" evidence="5">
    <location>
        <position position="453"/>
    </location>
    <ligand>
        <name>heme</name>
        <dbReference type="ChEBI" id="CHEBI:30413"/>
    </ligand>
    <ligandPart>
        <name>Fe</name>
        <dbReference type="ChEBI" id="CHEBI:18248"/>
    </ligandPart>
</feature>
<dbReference type="EMBL" id="OZ075122">
    <property type="protein sequence ID" value="CAL4905581.1"/>
    <property type="molecule type" value="Genomic_DNA"/>
</dbReference>
<dbReference type="InterPro" id="IPR002401">
    <property type="entry name" value="Cyt_P450_E_grp-I"/>
</dbReference>
<dbReference type="InterPro" id="IPR001128">
    <property type="entry name" value="Cyt_P450"/>
</dbReference>
<dbReference type="InterPro" id="IPR050651">
    <property type="entry name" value="Plant_Cytochrome_P450_Monoox"/>
</dbReference>
<evidence type="ECO:0000256" key="7">
    <source>
        <dbReference type="SAM" id="SignalP"/>
    </source>
</evidence>
<dbReference type="Proteomes" id="UP001497457">
    <property type="component" value="Chromosome 12b"/>
</dbReference>
<dbReference type="PRINTS" id="PR00463">
    <property type="entry name" value="EP450I"/>
</dbReference>
<dbReference type="SUPFAM" id="SSF48264">
    <property type="entry name" value="Cytochrome P450"/>
    <property type="match status" value="1"/>
</dbReference>
<proteinExistence type="inferred from homology"/>
<sequence>MEISLSQPLLLASLLLPFTWLLLRLLSPPHSPTNGAQVRRIPTPPALPVLGHLHLLKKPLHRCLTALAARHGGGAGLLHLKFGTKRVLFVSSPAVADECFTAHDAALAGRPGLASRVMLTDGCPAIATCAYGPLWRRLRRLATVHALCSRRLTVTAGARDAEARDMVATLWRSAAGPGGGAAVAVKATVYQFVGNVIMGLVAGVRMPEEQVLRFKEMTRAGLVATGAANRLDSVPVLRLLDFGRTRRRMAGIAMTRQQFSQSILDDYRRRHPRGGAAAGDEEEEETPRTVIGDLLRSPEPVDDEVIRSVSLSLIQGGTDTSSSTIEWAMALLLNNPDTLKRAAAEIHSVVGTSRLLQESDLAGLPYLRCVITETLRLKPPAPSHVPHEVTQDCVIAGYAVERGTMVLVDVYHMQRDPSMWEEPERFKPERFMNGKADGEGRWMMPFGMGRRSCPGEGLAMRTVGVALGVMVQCFEWERQGGGEEVDMRESETGVTMPMEVPLVAVCRPRPEVEALLKTL</sequence>
<dbReference type="InterPro" id="IPR017972">
    <property type="entry name" value="Cyt_P450_CS"/>
</dbReference>
<keyword evidence="4 5" id="KW-0408">Iron</keyword>
<comment type="similarity">
    <text evidence="6">Belongs to the cytochrome P450 family.</text>
</comment>
<evidence type="ECO:0000313" key="9">
    <source>
        <dbReference type="Proteomes" id="UP001497457"/>
    </source>
</evidence>
<name>A0ABC8WBE7_9POAL</name>
<keyword evidence="3 6" id="KW-0560">Oxidoreductase</keyword>
<keyword evidence="1 5" id="KW-0349">Heme</keyword>
<evidence type="ECO:0000313" key="8">
    <source>
        <dbReference type="EMBL" id="CAL4905581.1"/>
    </source>
</evidence>
<protein>
    <recommendedName>
        <fullName evidence="10">Cytochrome P450</fullName>
    </recommendedName>
</protein>
<keyword evidence="2 5" id="KW-0479">Metal-binding</keyword>
<feature type="signal peptide" evidence="7">
    <location>
        <begin position="1"/>
        <end position="35"/>
    </location>
</feature>
<dbReference type="PRINTS" id="PR00385">
    <property type="entry name" value="P450"/>
</dbReference>
<accession>A0ABC8WBE7</accession>
<evidence type="ECO:0000256" key="6">
    <source>
        <dbReference type="RuleBase" id="RU000461"/>
    </source>
</evidence>
<keyword evidence="6" id="KW-0503">Monooxygenase</keyword>
<evidence type="ECO:0000256" key="1">
    <source>
        <dbReference type="ARBA" id="ARBA00022617"/>
    </source>
</evidence>
<feature type="chain" id="PRO_5044744714" description="Cytochrome P450" evidence="7">
    <location>
        <begin position="36"/>
        <end position="519"/>
    </location>
</feature>
<reference evidence="8 9" key="2">
    <citation type="submission" date="2024-10" db="EMBL/GenBank/DDBJ databases">
        <authorList>
            <person name="Ryan C."/>
        </authorList>
    </citation>
    <scope>NUCLEOTIDE SEQUENCE [LARGE SCALE GENOMIC DNA]</scope>
</reference>
<dbReference type="PANTHER" id="PTHR47947">
    <property type="entry name" value="CYTOCHROME P450 82C3-RELATED"/>
    <property type="match status" value="1"/>
</dbReference>
<dbReference type="PANTHER" id="PTHR47947:SF6">
    <property type="entry name" value="CYTOCHROME P450"/>
    <property type="match status" value="1"/>
</dbReference>
<dbReference type="Gene3D" id="1.10.630.10">
    <property type="entry name" value="Cytochrome P450"/>
    <property type="match status" value="1"/>
</dbReference>
<dbReference type="PROSITE" id="PS00086">
    <property type="entry name" value="CYTOCHROME_P450"/>
    <property type="match status" value="1"/>
</dbReference>
<evidence type="ECO:0000256" key="4">
    <source>
        <dbReference type="ARBA" id="ARBA00023004"/>
    </source>
</evidence>
<dbReference type="AlphaFoldDB" id="A0ABC8WBE7"/>
<dbReference type="Pfam" id="PF00067">
    <property type="entry name" value="p450"/>
    <property type="match status" value="1"/>
</dbReference>
<evidence type="ECO:0000256" key="5">
    <source>
        <dbReference type="PIRSR" id="PIRSR602401-1"/>
    </source>
</evidence>
<organism evidence="8 9">
    <name type="scientific">Urochloa decumbens</name>
    <dbReference type="NCBI Taxonomy" id="240449"/>
    <lineage>
        <taxon>Eukaryota</taxon>
        <taxon>Viridiplantae</taxon>
        <taxon>Streptophyta</taxon>
        <taxon>Embryophyta</taxon>
        <taxon>Tracheophyta</taxon>
        <taxon>Spermatophyta</taxon>
        <taxon>Magnoliopsida</taxon>
        <taxon>Liliopsida</taxon>
        <taxon>Poales</taxon>
        <taxon>Poaceae</taxon>
        <taxon>PACMAD clade</taxon>
        <taxon>Panicoideae</taxon>
        <taxon>Panicodae</taxon>
        <taxon>Paniceae</taxon>
        <taxon>Melinidinae</taxon>
        <taxon>Urochloa</taxon>
    </lineage>
</organism>
<dbReference type="InterPro" id="IPR036396">
    <property type="entry name" value="Cyt_P450_sf"/>
</dbReference>
<dbReference type="GO" id="GO:0004497">
    <property type="term" value="F:monooxygenase activity"/>
    <property type="evidence" value="ECO:0007669"/>
    <property type="project" value="UniProtKB-KW"/>
</dbReference>
<evidence type="ECO:0008006" key="10">
    <source>
        <dbReference type="Google" id="ProtNLM"/>
    </source>
</evidence>
<comment type="cofactor">
    <cofactor evidence="5">
        <name>heme</name>
        <dbReference type="ChEBI" id="CHEBI:30413"/>
    </cofactor>
</comment>
<evidence type="ECO:0000256" key="3">
    <source>
        <dbReference type="ARBA" id="ARBA00023002"/>
    </source>
</evidence>
<reference evidence="9" key="1">
    <citation type="submission" date="2024-06" db="EMBL/GenBank/DDBJ databases">
        <authorList>
            <person name="Ryan C."/>
        </authorList>
    </citation>
    <scope>NUCLEOTIDE SEQUENCE [LARGE SCALE GENOMIC DNA]</scope>
</reference>
<evidence type="ECO:0000256" key="2">
    <source>
        <dbReference type="ARBA" id="ARBA00022723"/>
    </source>
</evidence>